<evidence type="ECO:0000313" key="1">
    <source>
        <dbReference type="EMBL" id="JAD22886.1"/>
    </source>
</evidence>
<reference evidence="1" key="1">
    <citation type="submission" date="2014-09" db="EMBL/GenBank/DDBJ databases">
        <authorList>
            <person name="Magalhaes I.L.F."/>
            <person name="Oliveira U."/>
            <person name="Santos F.R."/>
            <person name="Vidigal T.H.D.A."/>
            <person name="Brescovit A.D."/>
            <person name="Santos A.J."/>
        </authorList>
    </citation>
    <scope>NUCLEOTIDE SEQUENCE</scope>
    <source>
        <tissue evidence="1">Shoot tissue taken approximately 20 cm above the soil surface</tissue>
    </source>
</reference>
<reference evidence="1" key="2">
    <citation type="journal article" date="2015" name="Data Brief">
        <title>Shoot transcriptome of the giant reed, Arundo donax.</title>
        <authorList>
            <person name="Barrero R.A."/>
            <person name="Guerrero F.D."/>
            <person name="Moolhuijzen P."/>
            <person name="Goolsby J.A."/>
            <person name="Tidwell J."/>
            <person name="Bellgard S.E."/>
            <person name="Bellgard M.I."/>
        </authorList>
    </citation>
    <scope>NUCLEOTIDE SEQUENCE</scope>
    <source>
        <tissue evidence="1">Shoot tissue taken approximately 20 cm above the soil surface</tissue>
    </source>
</reference>
<dbReference type="EMBL" id="GBRH01275009">
    <property type="protein sequence ID" value="JAD22886.1"/>
    <property type="molecule type" value="Transcribed_RNA"/>
</dbReference>
<accession>A0A0A8Y991</accession>
<organism evidence="1">
    <name type="scientific">Arundo donax</name>
    <name type="common">Giant reed</name>
    <name type="synonym">Donax arundinaceus</name>
    <dbReference type="NCBI Taxonomy" id="35708"/>
    <lineage>
        <taxon>Eukaryota</taxon>
        <taxon>Viridiplantae</taxon>
        <taxon>Streptophyta</taxon>
        <taxon>Embryophyta</taxon>
        <taxon>Tracheophyta</taxon>
        <taxon>Spermatophyta</taxon>
        <taxon>Magnoliopsida</taxon>
        <taxon>Liliopsida</taxon>
        <taxon>Poales</taxon>
        <taxon>Poaceae</taxon>
        <taxon>PACMAD clade</taxon>
        <taxon>Arundinoideae</taxon>
        <taxon>Arundineae</taxon>
        <taxon>Arundo</taxon>
    </lineage>
</organism>
<protein>
    <submittedName>
        <fullName evidence="1">Uncharacterized protein</fullName>
    </submittedName>
</protein>
<dbReference type="AlphaFoldDB" id="A0A0A8Y991"/>
<name>A0A0A8Y991_ARUDO</name>
<proteinExistence type="predicted"/>
<sequence>MTLPLACAWEMVALHSSSLRQRR</sequence>